<evidence type="ECO:0000313" key="1">
    <source>
        <dbReference type="EMBL" id="GAI30307.1"/>
    </source>
</evidence>
<protein>
    <submittedName>
        <fullName evidence="1">Uncharacterized protein</fullName>
    </submittedName>
</protein>
<dbReference type="EMBL" id="BARV01016731">
    <property type="protein sequence ID" value="GAI30307.1"/>
    <property type="molecule type" value="Genomic_DNA"/>
</dbReference>
<dbReference type="AlphaFoldDB" id="X1MF74"/>
<sequence>TYEIKKAKSISSSSTATCLCLENDFTTEFYLCGTTSNILCQKKGLEDPIFLTSDKVEVNNLEFTQIATTTPSIQINLKIDYKNPADRSEYRASVNATSTASLRSY</sequence>
<accession>X1MF74</accession>
<reference evidence="1" key="1">
    <citation type="journal article" date="2014" name="Front. Microbiol.">
        <title>High frequency of phylogenetically diverse reductive dehalogenase-homologous genes in deep subseafloor sedimentary metagenomes.</title>
        <authorList>
            <person name="Kawai M."/>
            <person name="Futagami T."/>
            <person name="Toyoda A."/>
            <person name="Takaki Y."/>
            <person name="Nishi S."/>
            <person name="Hori S."/>
            <person name="Arai W."/>
            <person name="Tsubouchi T."/>
            <person name="Morono Y."/>
            <person name="Uchiyama I."/>
            <person name="Ito T."/>
            <person name="Fujiyama A."/>
            <person name="Inagaki F."/>
            <person name="Takami H."/>
        </authorList>
    </citation>
    <scope>NUCLEOTIDE SEQUENCE</scope>
    <source>
        <strain evidence="1">Expedition CK06-06</strain>
    </source>
</reference>
<organism evidence="1">
    <name type="scientific">marine sediment metagenome</name>
    <dbReference type="NCBI Taxonomy" id="412755"/>
    <lineage>
        <taxon>unclassified sequences</taxon>
        <taxon>metagenomes</taxon>
        <taxon>ecological metagenomes</taxon>
    </lineage>
</organism>
<comment type="caution">
    <text evidence="1">The sequence shown here is derived from an EMBL/GenBank/DDBJ whole genome shotgun (WGS) entry which is preliminary data.</text>
</comment>
<gene>
    <name evidence="1" type="ORF">S06H3_28639</name>
</gene>
<proteinExistence type="predicted"/>
<feature type="non-terminal residue" evidence="1">
    <location>
        <position position="1"/>
    </location>
</feature>
<name>X1MF74_9ZZZZ</name>